<dbReference type="Pfam" id="PF05383">
    <property type="entry name" value="La"/>
    <property type="match status" value="1"/>
</dbReference>
<comment type="caution">
    <text evidence="5">The sequence shown here is derived from an EMBL/GenBank/DDBJ whole genome shotgun (WGS) entry which is preliminary data.</text>
</comment>
<feature type="compositionally biased region" description="Polar residues" evidence="3">
    <location>
        <begin position="117"/>
        <end position="146"/>
    </location>
</feature>
<dbReference type="Gene3D" id="1.10.10.10">
    <property type="entry name" value="Winged helix-like DNA-binding domain superfamily/Winged helix DNA-binding domain"/>
    <property type="match status" value="1"/>
</dbReference>
<accession>A0A6L2MVI1</accession>
<evidence type="ECO:0000256" key="2">
    <source>
        <dbReference type="PROSITE-ProRule" id="PRU00332"/>
    </source>
</evidence>
<feature type="compositionally biased region" description="Polar residues" evidence="3">
    <location>
        <begin position="393"/>
        <end position="406"/>
    </location>
</feature>
<proteinExistence type="predicted"/>
<feature type="compositionally biased region" description="Basic and acidic residues" evidence="3">
    <location>
        <begin position="155"/>
        <end position="176"/>
    </location>
</feature>
<protein>
    <submittedName>
        <fullName evidence="5">RNA-binding protein Lupus La</fullName>
    </submittedName>
</protein>
<reference evidence="5" key="1">
    <citation type="journal article" date="2019" name="Sci. Rep.">
        <title>Draft genome of Tanacetum cinerariifolium, the natural source of mosquito coil.</title>
        <authorList>
            <person name="Yamashiro T."/>
            <person name="Shiraishi A."/>
            <person name="Satake H."/>
            <person name="Nakayama K."/>
        </authorList>
    </citation>
    <scope>NUCLEOTIDE SEQUENCE</scope>
</reference>
<feature type="region of interest" description="Disordered" evidence="3">
    <location>
        <begin position="1"/>
        <end position="36"/>
    </location>
</feature>
<dbReference type="InterPro" id="IPR045180">
    <property type="entry name" value="La_dom_prot"/>
</dbReference>
<dbReference type="FunFam" id="1.10.10.10:FF:000131">
    <property type="entry name" value="la-related protein 1B isoform X2"/>
    <property type="match status" value="1"/>
</dbReference>
<dbReference type="AlphaFoldDB" id="A0A6L2MVI1"/>
<dbReference type="SUPFAM" id="SSF46785">
    <property type="entry name" value="Winged helix' DNA-binding domain"/>
    <property type="match status" value="1"/>
</dbReference>
<dbReference type="PROSITE" id="PS50961">
    <property type="entry name" value="HTH_LA"/>
    <property type="match status" value="1"/>
</dbReference>
<sequence>MAANTISPVRVSPANNDCGGGTDGKKPVWSKPGVASSPVMGAVSWPALGESPSKGLMKTESLEAVDGVGVGVGVGDGPALLVVSGNSSPSSHKQTNANNVAPAKHKSMKRGGGIFKSNVSANGGASHKSSTNQDLVVDNPQHSSGKPGTGGFESSPRDNTHVESRKGGHNGNDHQHQRSYRRSNSGLHSRGDGSNHYSNGGKWDQDRGNNEWDQHSRSFNGRDTNVNPQRGYARGYVRPTVHAPAPFISQPMPLPVRPLGNNMIYPELPSPVFYVQGPPPPPEALRAMPMVGPVPPPMYFASPDHLLHARIASQIDYYFSNENLVRDTYLRKNMDEQGWVPVSLIAGFKKVKNLTDNVQQILDAMRASTIVEVQVDRIRRRNDWMRWLMQPLGQPSNQSSPQADGRSSNEDVLALQLQDVTLDNGQQPGNEDTGHPKVFSVLSFPCSLAALQPMGPALSFYTYISPPSTTFPNLSSSTAFTVQQALVSYTSYTKKRSDHEIRHDSSRNDDEPNASLVFCRGYLNRIIVAANVSWRGCDLILLGCDNPLTMFCYRRIVEGITPKMSKPAPQEIETGKMTLFQPDIISLQDTEQHTPGKESKYGFTGNGLLRM</sequence>
<dbReference type="CDD" id="cd07323">
    <property type="entry name" value="LAM"/>
    <property type="match status" value="1"/>
</dbReference>
<dbReference type="PANTHER" id="PTHR22792">
    <property type="entry name" value="LUPUS LA PROTEIN-RELATED"/>
    <property type="match status" value="1"/>
</dbReference>
<keyword evidence="1 2" id="KW-0694">RNA-binding</keyword>
<evidence type="ECO:0000256" key="1">
    <source>
        <dbReference type="ARBA" id="ARBA00022884"/>
    </source>
</evidence>
<dbReference type="SMART" id="SM00715">
    <property type="entry name" value="LA"/>
    <property type="match status" value="1"/>
</dbReference>
<dbReference type="GO" id="GO:0003723">
    <property type="term" value="F:RNA binding"/>
    <property type="evidence" value="ECO:0007669"/>
    <property type="project" value="UniProtKB-UniRule"/>
</dbReference>
<feature type="compositionally biased region" description="Polar residues" evidence="3">
    <location>
        <begin position="217"/>
        <end position="228"/>
    </location>
</feature>
<feature type="region of interest" description="Disordered" evidence="3">
    <location>
        <begin position="391"/>
        <end position="410"/>
    </location>
</feature>
<feature type="domain" description="HTH La-type RNA-binding" evidence="4">
    <location>
        <begin position="301"/>
        <end position="390"/>
    </location>
</feature>
<gene>
    <name evidence="5" type="ORF">Tci_049828</name>
</gene>
<feature type="compositionally biased region" description="Basic and acidic residues" evidence="3">
    <location>
        <begin position="203"/>
        <end position="216"/>
    </location>
</feature>
<dbReference type="InterPro" id="IPR006630">
    <property type="entry name" value="La_HTH"/>
</dbReference>
<dbReference type="PANTHER" id="PTHR22792:SF168">
    <property type="entry name" value="LA-TYPE HTH DOMAIN, WINGED HELIX-LIKE DNA-BINDING DOMAIN SUPERFAMILY"/>
    <property type="match status" value="1"/>
</dbReference>
<evidence type="ECO:0000256" key="3">
    <source>
        <dbReference type="SAM" id="MobiDB-lite"/>
    </source>
</evidence>
<evidence type="ECO:0000313" key="5">
    <source>
        <dbReference type="EMBL" id="GEU77850.1"/>
    </source>
</evidence>
<name>A0A6L2MVI1_TANCI</name>
<dbReference type="InterPro" id="IPR036390">
    <property type="entry name" value="WH_DNA-bd_sf"/>
</dbReference>
<feature type="compositionally biased region" description="Basic and acidic residues" evidence="3">
    <location>
        <begin position="591"/>
        <end position="600"/>
    </location>
</feature>
<feature type="region of interest" description="Disordered" evidence="3">
    <location>
        <begin position="83"/>
        <end position="231"/>
    </location>
</feature>
<feature type="compositionally biased region" description="Polar residues" evidence="3">
    <location>
        <begin position="84"/>
        <end position="99"/>
    </location>
</feature>
<dbReference type="InterPro" id="IPR036388">
    <property type="entry name" value="WH-like_DNA-bd_sf"/>
</dbReference>
<organism evidence="5">
    <name type="scientific">Tanacetum cinerariifolium</name>
    <name type="common">Dalmatian daisy</name>
    <name type="synonym">Chrysanthemum cinerariifolium</name>
    <dbReference type="NCBI Taxonomy" id="118510"/>
    <lineage>
        <taxon>Eukaryota</taxon>
        <taxon>Viridiplantae</taxon>
        <taxon>Streptophyta</taxon>
        <taxon>Embryophyta</taxon>
        <taxon>Tracheophyta</taxon>
        <taxon>Spermatophyta</taxon>
        <taxon>Magnoliopsida</taxon>
        <taxon>eudicotyledons</taxon>
        <taxon>Gunneridae</taxon>
        <taxon>Pentapetalae</taxon>
        <taxon>asterids</taxon>
        <taxon>campanulids</taxon>
        <taxon>Asterales</taxon>
        <taxon>Asteraceae</taxon>
        <taxon>Asteroideae</taxon>
        <taxon>Anthemideae</taxon>
        <taxon>Anthemidinae</taxon>
        <taxon>Tanacetum</taxon>
    </lineage>
</organism>
<dbReference type="EMBL" id="BKCJ010007556">
    <property type="protein sequence ID" value="GEU77850.1"/>
    <property type="molecule type" value="Genomic_DNA"/>
</dbReference>
<feature type="region of interest" description="Disordered" evidence="3">
    <location>
        <begin position="591"/>
        <end position="611"/>
    </location>
</feature>
<evidence type="ECO:0000259" key="4">
    <source>
        <dbReference type="PROSITE" id="PS50961"/>
    </source>
</evidence>